<dbReference type="Proteomes" id="UP000298138">
    <property type="component" value="Unassembled WGS sequence"/>
</dbReference>
<proteinExistence type="inferred from homology"/>
<evidence type="ECO:0000313" key="6">
    <source>
        <dbReference type="EMBL" id="TGZ84850.1"/>
    </source>
</evidence>
<dbReference type="EMBL" id="ML220112">
    <property type="protein sequence ID" value="TGZ84850.1"/>
    <property type="molecule type" value="Genomic_DNA"/>
</dbReference>
<evidence type="ECO:0000313" key="7">
    <source>
        <dbReference type="Proteomes" id="UP000298138"/>
    </source>
</evidence>
<comment type="similarity">
    <text evidence="1">Belongs to the universal ribosomal protein uL15 family.</text>
</comment>
<reference evidence="6 7" key="1">
    <citation type="submission" date="2019-04" db="EMBL/GenBank/DDBJ databases">
        <title>Comparative genomics and transcriptomics to analyze fruiting body development in filamentous ascomycetes.</title>
        <authorList>
            <consortium name="DOE Joint Genome Institute"/>
            <person name="Lutkenhaus R."/>
            <person name="Traeger S."/>
            <person name="Breuer J."/>
            <person name="Kuo A."/>
            <person name="Lipzen A."/>
            <person name="Pangilinan J."/>
            <person name="Dilworth D."/>
            <person name="Sandor L."/>
            <person name="Poggeler S."/>
            <person name="Barry K."/>
            <person name="Grigoriev I.V."/>
            <person name="Nowrousian M."/>
        </authorList>
    </citation>
    <scope>NUCLEOTIDE SEQUENCE [LARGE SCALE GENOMIC DNA]</scope>
    <source>
        <strain evidence="6 7">CBS 389.68</strain>
    </source>
</reference>
<feature type="region of interest" description="Disordered" evidence="4">
    <location>
        <begin position="51"/>
        <end position="91"/>
    </location>
</feature>
<feature type="region of interest" description="Disordered" evidence="4">
    <location>
        <begin position="257"/>
        <end position="283"/>
    </location>
</feature>
<dbReference type="Gene3D" id="3.100.10.10">
    <property type="match status" value="1"/>
</dbReference>
<evidence type="ECO:0000259" key="5">
    <source>
        <dbReference type="Pfam" id="PF00828"/>
    </source>
</evidence>
<feature type="domain" description="Large ribosomal subunit protein uL15/eL18" evidence="5">
    <location>
        <begin position="112"/>
        <end position="187"/>
    </location>
</feature>
<dbReference type="GO" id="GO:0003735">
    <property type="term" value="F:structural constituent of ribosome"/>
    <property type="evidence" value="ECO:0007669"/>
    <property type="project" value="InterPro"/>
</dbReference>
<keyword evidence="2 6" id="KW-0689">Ribosomal protein</keyword>
<evidence type="ECO:0000256" key="3">
    <source>
        <dbReference type="ARBA" id="ARBA00023274"/>
    </source>
</evidence>
<evidence type="ECO:0000256" key="2">
    <source>
        <dbReference type="ARBA" id="ARBA00022980"/>
    </source>
</evidence>
<dbReference type="SUPFAM" id="SSF52080">
    <property type="entry name" value="Ribosomal proteins L15p and L18e"/>
    <property type="match status" value="1"/>
</dbReference>
<protein>
    <submittedName>
        <fullName evidence="6">Ribosomal protein L15</fullName>
    </submittedName>
</protein>
<keyword evidence="7" id="KW-1185">Reference proteome</keyword>
<dbReference type="Pfam" id="PF00828">
    <property type="entry name" value="Ribosomal_L27A"/>
    <property type="match status" value="1"/>
</dbReference>
<dbReference type="InterPro" id="IPR021131">
    <property type="entry name" value="Ribosomal_uL15/eL18"/>
</dbReference>
<dbReference type="FunFam" id="3.100.10.10:FF:000011">
    <property type="entry name" value="50S ribosomal subunit protein L15"/>
    <property type="match status" value="1"/>
</dbReference>
<accession>A0A4S2N6F1</accession>
<dbReference type="InParanoid" id="A0A4S2N6F1"/>
<dbReference type="InterPro" id="IPR036227">
    <property type="entry name" value="Ribosomal_uL15/eL18_sf"/>
</dbReference>
<dbReference type="GO" id="GO:0005762">
    <property type="term" value="C:mitochondrial large ribosomal subunit"/>
    <property type="evidence" value="ECO:0007669"/>
    <property type="project" value="TreeGrafter"/>
</dbReference>
<dbReference type="GO" id="GO:0006412">
    <property type="term" value="P:translation"/>
    <property type="evidence" value="ECO:0007669"/>
    <property type="project" value="InterPro"/>
</dbReference>
<keyword evidence="3" id="KW-0687">Ribonucleoprotein</keyword>
<sequence>MKPLFTILPRFAVARPVANPTFRLAQCLAQQQQVRAASILGNLSDIPAAYNKRIRRGRGPSSGKGKTSGRGHKGQKQHGKVPAGFNGGQTPDEIVKGKRGFTNKFAVEMSSLNLDTLQKWLDDGRIDPKNPITLKELLDSRAVHGIKDGVKLLGRGAESFTHPINIEVSRASASAIAAIEAAGGKVTTRYFTKDSIRRFTKPHLYADEDGVIPEFKLPDASSRWDLEYYRDPAHRGYLSDQVRKGQSPSLFFKSLKQPKVKGKAENKASMQKQKAEKAANRLF</sequence>
<gene>
    <name evidence="6" type="ORF">EX30DRAFT_301411</name>
</gene>
<feature type="compositionally biased region" description="Basic residues" evidence="4">
    <location>
        <begin position="67"/>
        <end position="79"/>
    </location>
</feature>
<dbReference type="AlphaFoldDB" id="A0A4S2N6F1"/>
<feature type="compositionally biased region" description="Basic and acidic residues" evidence="4">
    <location>
        <begin position="273"/>
        <end position="283"/>
    </location>
</feature>
<dbReference type="InterPro" id="IPR005749">
    <property type="entry name" value="Ribosomal_uL15_bac-type"/>
</dbReference>
<dbReference type="PANTHER" id="PTHR12934">
    <property type="entry name" value="50S RIBOSOMAL PROTEIN L15"/>
    <property type="match status" value="1"/>
</dbReference>
<dbReference type="STRING" id="341454.A0A4S2N6F1"/>
<dbReference type="FunCoup" id="A0A4S2N6F1">
    <property type="interactions" value="584"/>
</dbReference>
<dbReference type="HAMAP" id="MF_01341">
    <property type="entry name" value="Ribosomal_uL15"/>
    <property type="match status" value="1"/>
</dbReference>
<evidence type="ECO:0000256" key="4">
    <source>
        <dbReference type="SAM" id="MobiDB-lite"/>
    </source>
</evidence>
<dbReference type="NCBIfam" id="TIGR01071">
    <property type="entry name" value="rplO_bact"/>
    <property type="match status" value="1"/>
</dbReference>
<dbReference type="OrthoDB" id="361383at2759"/>
<organism evidence="6 7">
    <name type="scientific">Ascodesmis nigricans</name>
    <dbReference type="NCBI Taxonomy" id="341454"/>
    <lineage>
        <taxon>Eukaryota</taxon>
        <taxon>Fungi</taxon>
        <taxon>Dikarya</taxon>
        <taxon>Ascomycota</taxon>
        <taxon>Pezizomycotina</taxon>
        <taxon>Pezizomycetes</taxon>
        <taxon>Pezizales</taxon>
        <taxon>Ascodesmidaceae</taxon>
        <taxon>Ascodesmis</taxon>
    </lineage>
</organism>
<dbReference type="PANTHER" id="PTHR12934:SF11">
    <property type="entry name" value="LARGE RIBOSOMAL SUBUNIT PROTEIN UL15M"/>
    <property type="match status" value="1"/>
</dbReference>
<dbReference type="InterPro" id="IPR030878">
    <property type="entry name" value="Ribosomal_uL15"/>
</dbReference>
<name>A0A4S2N6F1_9PEZI</name>
<evidence type="ECO:0000256" key="1">
    <source>
        <dbReference type="ARBA" id="ARBA00007320"/>
    </source>
</evidence>